<evidence type="ECO:0000313" key="2">
    <source>
        <dbReference type="EMBL" id="MFC7060673.1"/>
    </source>
</evidence>
<gene>
    <name evidence="2" type="primary">yqfD</name>
    <name evidence="2" type="ORF">ACFQIC_02155</name>
</gene>
<proteinExistence type="predicted"/>
<comment type="caution">
    <text evidence="2">The sequence shown here is derived from an EMBL/GenBank/DDBJ whole genome shotgun (WGS) entry which is preliminary data.</text>
</comment>
<dbReference type="Proteomes" id="UP001596410">
    <property type="component" value="Unassembled WGS sequence"/>
</dbReference>
<reference evidence="3" key="1">
    <citation type="journal article" date="2019" name="Int. J. Syst. Evol. Microbiol.">
        <title>The Global Catalogue of Microorganisms (GCM) 10K type strain sequencing project: providing services to taxonomists for standard genome sequencing and annotation.</title>
        <authorList>
            <consortium name="The Broad Institute Genomics Platform"/>
            <consortium name="The Broad Institute Genome Sequencing Center for Infectious Disease"/>
            <person name="Wu L."/>
            <person name="Ma J."/>
        </authorList>
    </citation>
    <scope>NUCLEOTIDE SEQUENCE [LARGE SCALE GENOMIC DNA]</scope>
    <source>
        <strain evidence="3">CGMCC 4.1621</strain>
    </source>
</reference>
<dbReference type="NCBIfam" id="TIGR02876">
    <property type="entry name" value="spore_yqfD"/>
    <property type="match status" value="1"/>
</dbReference>
<protein>
    <submittedName>
        <fullName evidence="2">Sporulation protein YqfD</fullName>
    </submittedName>
</protein>
<keyword evidence="3" id="KW-1185">Reference proteome</keyword>
<dbReference type="InterPro" id="IPR010690">
    <property type="entry name" value="YqfD"/>
</dbReference>
<dbReference type="RefSeq" id="WP_204706828.1">
    <property type="nucleotide sequence ID" value="NZ_JBHSZV010000004.1"/>
</dbReference>
<name>A0ABW2EEU9_9BACI</name>
<dbReference type="EMBL" id="JBHSZV010000004">
    <property type="protein sequence ID" value="MFC7060673.1"/>
    <property type="molecule type" value="Genomic_DNA"/>
</dbReference>
<keyword evidence="1" id="KW-0812">Transmembrane</keyword>
<dbReference type="Pfam" id="PF06898">
    <property type="entry name" value="YqfD"/>
    <property type="match status" value="1"/>
</dbReference>
<feature type="transmembrane region" description="Helical" evidence="1">
    <location>
        <begin position="90"/>
        <end position="110"/>
    </location>
</feature>
<organism evidence="2 3">
    <name type="scientific">Halobacillus seohaensis</name>
    <dbReference type="NCBI Taxonomy" id="447421"/>
    <lineage>
        <taxon>Bacteria</taxon>
        <taxon>Bacillati</taxon>
        <taxon>Bacillota</taxon>
        <taxon>Bacilli</taxon>
        <taxon>Bacillales</taxon>
        <taxon>Bacillaceae</taxon>
        <taxon>Halobacillus</taxon>
    </lineage>
</organism>
<sequence>MAKNQITMVNGFITVRVTGPNIESFMQNCVKEGCYLFNVKYFDEQYVHMSLRLQDWPTFRKLRKSHKCKIKILTTKGFPFAFNRMKKKTAVWIAFFCSLLAVFLLANTLWSIKIDGLDKELEARVESRLISYGIQPGSMTFSMKQPREVQRLLLEDIPDLLWVGVKKQGTSYQLYGVMQTNYDEEEEAQPSDIVATKKGLVTKMFISKGRPLVEVNDVVKKGELLATGELKEDSGEYIESVGEVIAETWYRVEIDAETQSNQVLTDGNSSSSYSLLLHKFKIPVWGFWRKNEKEERVESYDQSFHLFGWETPISMQKNTFFSKDILGDSLSKKDSIKVATETAQNSLLLQLEEGAKIIEGKILHQREENGKVKLILLFKIQENIAETKYVSQGD</sequence>
<evidence type="ECO:0000313" key="3">
    <source>
        <dbReference type="Proteomes" id="UP001596410"/>
    </source>
</evidence>
<dbReference type="PIRSF" id="PIRSF029895">
    <property type="entry name" value="SpoIV"/>
    <property type="match status" value="1"/>
</dbReference>
<keyword evidence="1" id="KW-1133">Transmembrane helix</keyword>
<accession>A0ABW2EEU9</accession>
<keyword evidence="1" id="KW-0472">Membrane</keyword>
<evidence type="ECO:0000256" key="1">
    <source>
        <dbReference type="SAM" id="Phobius"/>
    </source>
</evidence>